<reference evidence="1 2" key="1">
    <citation type="journal article" date="2012" name="PLoS Pathog.">
        <title>Diverse lifestyles and strategies of plant pathogenesis encoded in the genomes of eighteen Dothideomycetes fungi.</title>
        <authorList>
            <person name="Ohm R.A."/>
            <person name="Feau N."/>
            <person name="Henrissat B."/>
            <person name="Schoch C.L."/>
            <person name="Horwitz B.A."/>
            <person name="Barry K.W."/>
            <person name="Condon B.J."/>
            <person name="Copeland A.C."/>
            <person name="Dhillon B."/>
            <person name="Glaser F."/>
            <person name="Hesse C.N."/>
            <person name="Kosti I."/>
            <person name="LaButti K."/>
            <person name="Lindquist E.A."/>
            <person name="Lucas S."/>
            <person name="Salamov A.A."/>
            <person name="Bradshaw R.E."/>
            <person name="Ciuffetti L."/>
            <person name="Hamelin R.C."/>
            <person name="Kema G.H.J."/>
            <person name="Lawrence C."/>
            <person name="Scott J.A."/>
            <person name="Spatafora J.W."/>
            <person name="Turgeon B.G."/>
            <person name="de Wit P.J.G.M."/>
            <person name="Zhong S."/>
            <person name="Goodwin S.B."/>
            <person name="Grigoriev I.V."/>
        </authorList>
    </citation>
    <scope>NUCLEOTIDE SEQUENCE [LARGE SCALE GENOMIC DNA]</scope>
    <source>
        <strain evidence="1 2">CIRAD86</strain>
    </source>
</reference>
<dbReference type="OrthoDB" id="10365642at2759"/>
<evidence type="ECO:0000313" key="2">
    <source>
        <dbReference type="Proteomes" id="UP000016932"/>
    </source>
</evidence>
<name>M3B776_PSEFD</name>
<dbReference type="AlphaFoldDB" id="M3B776"/>
<dbReference type="EMBL" id="KB446557">
    <property type="protein sequence ID" value="EME85173.1"/>
    <property type="molecule type" value="Genomic_DNA"/>
</dbReference>
<dbReference type="HOGENOM" id="CLU_2264885_0_0_1"/>
<gene>
    <name evidence="1" type="ORF">MYCFIDRAFT_182538</name>
</gene>
<dbReference type="GeneID" id="19334617"/>
<dbReference type="RefSeq" id="XP_007925635.1">
    <property type="nucleotide sequence ID" value="XM_007927444.1"/>
</dbReference>
<dbReference type="Proteomes" id="UP000016932">
    <property type="component" value="Unassembled WGS sequence"/>
</dbReference>
<proteinExistence type="predicted"/>
<dbReference type="VEuPathDB" id="FungiDB:MYCFIDRAFT_182538"/>
<protein>
    <submittedName>
        <fullName evidence="1">Uncharacterized protein</fullName>
    </submittedName>
</protein>
<evidence type="ECO:0000313" key="1">
    <source>
        <dbReference type="EMBL" id="EME85173.1"/>
    </source>
</evidence>
<dbReference type="KEGG" id="pfj:MYCFIDRAFT_182538"/>
<accession>M3B776</accession>
<organism evidence="1 2">
    <name type="scientific">Pseudocercospora fijiensis (strain CIRAD86)</name>
    <name type="common">Black leaf streak disease fungus</name>
    <name type="synonym">Mycosphaerella fijiensis</name>
    <dbReference type="NCBI Taxonomy" id="383855"/>
    <lineage>
        <taxon>Eukaryota</taxon>
        <taxon>Fungi</taxon>
        <taxon>Dikarya</taxon>
        <taxon>Ascomycota</taxon>
        <taxon>Pezizomycotina</taxon>
        <taxon>Dothideomycetes</taxon>
        <taxon>Dothideomycetidae</taxon>
        <taxon>Mycosphaerellales</taxon>
        <taxon>Mycosphaerellaceae</taxon>
        <taxon>Pseudocercospora</taxon>
    </lineage>
</organism>
<sequence length="103" mass="11903">MKLKVSRAHLSEEDEESLDATEVDSVISGFSYSKYDDEDYHERWKDLIQFSGTNSACSEMRLPLAKVGQLMHDFEIARLSPCGTWCKHRMSGGLFRTRRWNAL</sequence>
<keyword evidence="2" id="KW-1185">Reference proteome</keyword>